<comment type="caution">
    <text evidence="3">The sequence shown here is derived from an EMBL/GenBank/DDBJ whole genome shotgun (WGS) entry which is preliminary data.</text>
</comment>
<proteinExistence type="predicted"/>
<feature type="region of interest" description="Disordered" evidence="1">
    <location>
        <begin position="403"/>
        <end position="427"/>
    </location>
</feature>
<evidence type="ECO:0000313" key="3">
    <source>
        <dbReference type="EMBL" id="OXM99965.1"/>
    </source>
</evidence>
<dbReference type="OrthoDB" id="3228179at2"/>
<evidence type="ECO:0000313" key="4">
    <source>
        <dbReference type="Proteomes" id="UP000215433"/>
    </source>
</evidence>
<protein>
    <recommendedName>
        <fullName evidence="5">Histidine kinase</fullName>
    </recommendedName>
</protein>
<feature type="transmembrane region" description="Helical" evidence="2">
    <location>
        <begin position="153"/>
        <end position="175"/>
    </location>
</feature>
<dbReference type="Proteomes" id="UP000215433">
    <property type="component" value="Unassembled WGS sequence"/>
</dbReference>
<feature type="transmembrane region" description="Helical" evidence="2">
    <location>
        <begin position="113"/>
        <end position="141"/>
    </location>
</feature>
<keyword evidence="2" id="KW-1133">Transmembrane helix</keyword>
<accession>A0A229VWQ2</accession>
<gene>
    <name evidence="3" type="ORF">Tam10B_1815</name>
</gene>
<keyword evidence="2" id="KW-0812">Transmembrane</keyword>
<feature type="compositionally biased region" description="Basic and acidic residues" evidence="1">
    <location>
        <begin position="404"/>
        <end position="413"/>
    </location>
</feature>
<keyword evidence="2" id="KW-0472">Membrane</keyword>
<feature type="transmembrane region" description="Helical" evidence="2">
    <location>
        <begin position="88"/>
        <end position="107"/>
    </location>
</feature>
<name>A0A229VWQ2_9BIFI</name>
<feature type="transmembrane region" description="Helical" evidence="2">
    <location>
        <begin position="33"/>
        <end position="52"/>
    </location>
</feature>
<sequence>MSETIVSEAAGNDRPSVNTVVKPIVDFIRTHRLRIAALALAIVFSLLDWYPLWTAGDGMPRPEILAMTALIMSLLIAMADLRWGAMLAALAMMVSVPMGGVLGTSWADWAQYALIGLLAFEVNTVSAVALGMISIASAMGFVSLHTWMLTMPLAGWVGDAMMTATPLFIGLTFRWRADAQESETRLRLRERELAQLQRDLQLVHVLHDTVAGRLAFVSALSEQRANSEVSVDAQNVGMQSWKLVNEETADALHSVWQAVRVLSAESSRSSGEGTAAVGVDAVDDGVDVRVNDHVNVRADGQIGAVPDGVVRRMVRVSEDWCHRLDLLNLRGTIRISGSAMGCDEEVGELTEQLLGELFVNILKYAKRSEYGKCLNKRLCDDYLIAIICSDGGIRITQTNAIASDDDRSRREGDSNSSAARNDDVARNDDGGVDVAGLGNADTGAQAGLPYYRRKLQGVGGSLSYAAIDDSWMLQATIPTRSTVVHI</sequence>
<evidence type="ECO:0000256" key="2">
    <source>
        <dbReference type="SAM" id="Phobius"/>
    </source>
</evidence>
<organism evidence="3 4">
    <name type="scientific">Bifidobacterium vansinderenii</name>
    <dbReference type="NCBI Taxonomy" id="1984871"/>
    <lineage>
        <taxon>Bacteria</taxon>
        <taxon>Bacillati</taxon>
        <taxon>Actinomycetota</taxon>
        <taxon>Actinomycetes</taxon>
        <taxon>Bifidobacteriales</taxon>
        <taxon>Bifidobacteriaceae</taxon>
        <taxon>Bifidobacterium</taxon>
    </lineage>
</organism>
<evidence type="ECO:0008006" key="5">
    <source>
        <dbReference type="Google" id="ProtNLM"/>
    </source>
</evidence>
<dbReference type="AlphaFoldDB" id="A0A229VWQ2"/>
<keyword evidence="4" id="KW-1185">Reference proteome</keyword>
<dbReference type="EMBL" id="NEWD01000026">
    <property type="protein sequence ID" value="OXM99965.1"/>
    <property type="molecule type" value="Genomic_DNA"/>
</dbReference>
<feature type="transmembrane region" description="Helical" evidence="2">
    <location>
        <begin position="64"/>
        <end position="81"/>
    </location>
</feature>
<dbReference type="RefSeq" id="WP_143248619.1">
    <property type="nucleotide sequence ID" value="NZ_NEWD01000026.1"/>
</dbReference>
<evidence type="ECO:0000256" key="1">
    <source>
        <dbReference type="SAM" id="MobiDB-lite"/>
    </source>
</evidence>
<reference evidence="3 4" key="1">
    <citation type="submission" date="2017-05" db="EMBL/GenBank/DDBJ databases">
        <title>Bifidobacterium vansinderenii sp. nov.</title>
        <authorList>
            <person name="Lugli G.A."/>
            <person name="Duranti S."/>
            <person name="Mangifesta M."/>
        </authorList>
    </citation>
    <scope>NUCLEOTIDE SEQUENCE [LARGE SCALE GENOMIC DNA]</scope>
    <source>
        <strain evidence="3 4">Tam10B</strain>
    </source>
</reference>